<dbReference type="Pfam" id="PF23189">
    <property type="entry name" value="UPF0261_C"/>
    <property type="match status" value="1"/>
</dbReference>
<feature type="domain" description="UPF0261" evidence="2">
    <location>
        <begin position="6"/>
        <end position="177"/>
    </location>
</feature>
<dbReference type="NCBIfam" id="NF002674">
    <property type="entry name" value="PRK02399.1-2"/>
    <property type="match status" value="1"/>
</dbReference>
<comment type="similarity">
    <text evidence="1">Belongs to the UPF0261 family.</text>
</comment>
<dbReference type="CDD" id="cd15488">
    <property type="entry name" value="Tm-1-like"/>
    <property type="match status" value="1"/>
</dbReference>
<dbReference type="InterPro" id="IPR008322">
    <property type="entry name" value="UPF0261"/>
</dbReference>
<evidence type="ECO:0000256" key="1">
    <source>
        <dbReference type="HAMAP-Rule" id="MF_00677"/>
    </source>
</evidence>
<feature type="domain" description="UPF0261" evidence="3">
    <location>
        <begin position="187"/>
        <end position="403"/>
    </location>
</feature>
<dbReference type="Pfam" id="PF06792">
    <property type="entry name" value="UPF0261"/>
    <property type="match status" value="1"/>
</dbReference>
<dbReference type="Gene3D" id="3.40.50.12030">
    <property type="entry name" value="Uncharacterised protein family UPF0261, NC domain"/>
    <property type="match status" value="1"/>
</dbReference>
<dbReference type="PANTHER" id="PTHR31862:SF1">
    <property type="entry name" value="UPF0261 DOMAIN PROTEIN (AFU_ORTHOLOGUE AFUA_1G10120)"/>
    <property type="match status" value="1"/>
</dbReference>
<dbReference type="Gene3D" id="3.40.50.12020">
    <property type="entry name" value="Uncharacterised protein family UPF0261, NN domain"/>
    <property type="match status" value="1"/>
</dbReference>
<proteinExistence type="inferred from homology"/>
<keyword evidence="5" id="KW-1185">Reference proteome</keyword>
<evidence type="ECO:0000313" key="4">
    <source>
        <dbReference type="EMBL" id="MFC3103900.1"/>
    </source>
</evidence>
<accession>A0ABV7EPX8</accession>
<sequence length="407" mass="43322">MAKAGTVYIVGTGDTKSDELRFVRDRIADADMATCLVDVSTLERSHSADFDVVPKTVADCHPAGADAVFTGDRGQSIAAMAIALRQFIAGRDDLAGIIGLGGSGGTALITPTMRELAIGVPKVMVSTVASGNVGAYVGPTDICMMYSVTDVAGVNPISRVIFANAAHAIAGMARDYQPIDAQPSDGRRAIGLSMFGVTTSCVNQVVERLDPQYDCIVFHATGTGGQSMEKLAESSLFAGVLDITTTEVCDLFMGGIFACTDDRFGVIARTQIPYVGSCGALDMVNFAARDTVPPHYSDRNLYEHNAQITLMRTTAEENARMGRWIGEKLNACDGDLRFLIPEKGVSALDAPGMAFHDPEADAALFGALEDTVKQTSKRRLIRHPLHINDPEFADALVAEFKSVTNET</sequence>
<comment type="caution">
    <text evidence="4">The sequence shown here is derived from an EMBL/GenBank/DDBJ whole genome shotgun (WGS) entry which is preliminary data.</text>
</comment>
<dbReference type="NCBIfam" id="NF002673">
    <property type="entry name" value="PRK02399.1-1"/>
    <property type="match status" value="1"/>
</dbReference>
<dbReference type="RefSeq" id="WP_380688373.1">
    <property type="nucleotide sequence ID" value="NZ_JBHRSS010000003.1"/>
</dbReference>
<evidence type="ECO:0000259" key="2">
    <source>
        <dbReference type="Pfam" id="PF06792"/>
    </source>
</evidence>
<evidence type="ECO:0000259" key="3">
    <source>
        <dbReference type="Pfam" id="PF23189"/>
    </source>
</evidence>
<dbReference type="PANTHER" id="PTHR31862">
    <property type="entry name" value="UPF0261 DOMAIN PROTEIN (AFU_ORTHOLOGUE AFUA_1G10120)"/>
    <property type="match status" value="1"/>
</dbReference>
<dbReference type="InterPro" id="IPR051353">
    <property type="entry name" value="Tobamovirus_resist_UPF0261"/>
</dbReference>
<dbReference type="InterPro" id="IPR044122">
    <property type="entry name" value="UPF0261_N"/>
</dbReference>
<name>A0ABV7EPX8_9GAMM</name>
<reference evidence="5" key="1">
    <citation type="journal article" date="2019" name="Int. J. Syst. Evol. Microbiol.">
        <title>The Global Catalogue of Microorganisms (GCM) 10K type strain sequencing project: providing services to taxonomists for standard genome sequencing and annotation.</title>
        <authorList>
            <consortium name="The Broad Institute Genomics Platform"/>
            <consortium name="The Broad Institute Genome Sequencing Center for Infectious Disease"/>
            <person name="Wu L."/>
            <person name="Ma J."/>
        </authorList>
    </citation>
    <scope>NUCLEOTIDE SEQUENCE [LARGE SCALE GENOMIC DNA]</scope>
    <source>
        <strain evidence="5">KCTC 52640</strain>
    </source>
</reference>
<dbReference type="InterPro" id="IPR056778">
    <property type="entry name" value="UPF0261_C"/>
</dbReference>
<evidence type="ECO:0000313" key="5">
    <source>
        <dbReference type="Proteomes" id="UP001595462"/>
    </source>
</evidence>
<dbReference type="Proteomes" id="UP001595462">
    <property type="component" value="Unassembled WGS sequence"/>
</dbReference>
<dbReference type="HAMAP" id="MF_00677">
    <property type="entry name" value="UPF0261"/>
    <property type="match status" value="1"/>
</dbReference>
<dbReference type="EMBL" id="JBHRSS010000003">
    <property type="protein sequence ID" value="MFC3103900.1"/>
    <property type="molecule type" value="Genomic_DNA"/>
</dbReference>
<gene>
    <name evidence="4" type="ORF">ACFOSU_08345</name>
</gene>
<protein>
    <recommendedName>
        <fullName evidence="1">UPF0261 protein ACFOSU_08345</fullName>
    </recommendedName>
</protein>
<organism evidence="4 5">
    <name type="scientific">Salinisphaera aquimarina</name>
    <dbReference type="NCBI Taxonomy" id="2094031"/>
    <lineage>
        <taxon>Bacteria</taxon>
        <taxon>Pseudomonadati</taxon>
        <taxon>Pseudomonadota</taxon>
        <taxon>Gammaproteobacteria</taxon>
        <taxon>Salinisphaerales</taxon>
        <taxon>Salinisphaeraceae</taxon>
        <taxon>Salinisphaera</taxon>
    </lineage>
</organism>
<dbReference type="PIRSF" id="PIRSF033271">
    <property type="entry name" value="UCP033271"/>
    <property type="match status" value="1"/>
</dbReference>